<reference evidence="4 5" key="1">
    <citation type="submission" date="2024-09" db="EMBL/GenBank/DDBJ databases">
        <authorList>
            <person name="Sun Q."/>
            <person name="Mori K."/>
        </authorList>
    </citation>
    <scope>NUCLEOTIDE SEQUENCE [LARGE SCALE GENOMIC DNA]</scope>
    <source>
        <strain evidence="4 5">TBRC 5777</strain>
    </source>
</reference>
<dbReference type="PRINTS" id="PR00313">
    <property type="entry name" value="CABNDNGRPT"/>
</dbReference>
<dbReference type="Pfam" id="PF00353">
    <property type="entry name" value="HemolysinCabind"/>
    <property type="match status" value="1"/>
</dbReference>
<dbReference type="Gene3D" id="2.150.10.10">
    <property type="entry name" value="Serralysin-like metalloprotease, C-terminal"/>
    <property type="match status" value="1"/>
</dbReference>
<evidence type="ECO:0000259" key="3">
    <source>
        <dbReference type="Pfam" id="PF13403"/>
    </source>
</evidence>
<dbReference type="Pfam" id="PF13403">
    <property type="entry name" value="Hint_2"/>
    <property type="match status" value="1"/>
</dbReference>
<dbReference type="SUPFAM" id="SSF51294">
    <property type="entry name" value="Hedgehog/intein (Hint) domain"/>
    <property type="match status" value="1"/>
</dbReference>
<comment type="subcellular location">
    <subcellularLocation>
        <location evidence="1">Secreted</location>
    </subcellularLocation>
</comment>
<dbReference type="PANTHER" id="PTHR38340:SF1">
    <property type="entry name" value="S-LAYER PROTEIN"/>
    <property type="match status" value="1"/>
</dbReference>
<evidence type="ECO:0000313" key="4">
    <source>
        <dbReference type="EMBL" id="MFC0408993.1"/>
    </source>
</evidence>
<dbReference type="InterPro" id="IPR011049">
    <property type="entry name" value="Serralysin-like_metalloprot_C"/>
</dbReference>
<dbReference type="InterPro" id="IPR036844">
    <property type="entry name" value="Hint_dom_sf"/>
</dbReference>
<name>A0ABV6JTE3_9PROT</name>
<evidence type="ECO:0000256" key="2">
    <source>
        <dbReference type="ARBA" id="ARBA00022525"/>
    </source>
</evidence>
<gene>
    <name evidence="4" type="ORF">ACFFGY_12080</name>
</gene>
<evidence type="ECO:0000313" key="5">
    <source>
        <dbReference type="Proteomes" id="UP001589865"/>
    </source>
</evidence>
<sequence>MAISFDPGTLYVGTSGGDLKEGTDRDDALLGLAGNDVLFGKGGDDVIDGGSGNDTLYGGTGNNLLYGGAGDDVIYADANSNNIIVGGEGYDTAVFQGSASDYTVNGIGDNSYTVVNNTTHYSSFLQEIEAISFQSTTPLPCYVTGTMIETRRGAVAVENLRAGDEVRVVSGRQGEWAPVSWIGFRQVDLLRHPRAEAVQPVRVLAGALGNNLPVRDLVMSPDHCLLIDGLLIPVQHLVNGQTIVQERARAAVTYWHVELPQHDAILAEGVAAESYLDTGNRASFANGGAAMTMYADFAQDDGRATAERLVPRLTAADMPRVAAIRASLVPAAVALAA</sequence>
<organism evidence="4 5">
    <name type="scientific">Roseomonas elaeocarpi</name>
    <dbReference type="NCBI Taxonomy" id="907779"/>
    <lineage>
        <taxon>Bacteria</taxon>
        <taxon>Pseudomonadati</taxon>
        <taxon>Pseudomonadota</taxon>
        <taxon>Alphaproteobacteria</taxon>
        <taxon>Acetobacterales</taxon>
        <taxon>Roseomonadaceae</taxon>
        <taxon>Roseomonas</taxon>
    </lineage>
</organism>
<dbReference type="Gene3D" id="2.170.16.10">
    <property type="entry name" value="Hedgehog/Intein (Hint) domain"/>
    <property type="match status" value="1"/>
</dbReference>
<proteinExistence type="predicted"/>
<dbReference type="SUPFAM" id="SSF51120">
    <property type="entry name" value="beta-Roll"/>
    <property type="match status" value="1"/>
</dbReference>
<dbReference type="PROSITE" id="PS00330">
    <property type="entry name" value="HEMOLYSIN_CALCIUM"/>
    <property type="match status" value="1"/>
</dbReference>
<dbReference type="InterPro" id="IPR018511">
    <property type="entry name" value="Hemolysin-typ_Ca-bd_CS"/>
</dbReference>
<keyword evidence="5" id="KW-1185">Reference proteome</keyword>
<dbReference type="RefSeq" id="WP_377044747.1">
    <property type="nucleotide sequence ID" value="NZ_JBHLUN010000008.1"/>
</dbReference>
<dbReference type="InterPro" id="IPR001343">
    <property type="entry name" value="Hemolysn_Ca-bd"/>
</dbReference>
<keyword evidence="2" id="KW-0964">Secreted</keyword>
<dbReference type="PANTHER" id="PTHR38340">
    <property type="entry name" value="S-LAYER PROTEIN"/>
    <property type="match status" value="1"/>
</dbReference>
<feature type="domain" description="Hedgehog/Intein (Hint)" evidence="3">
    <location>
        <begin position="140"/>
        <end position="278"/>
    </location>
</feature>
<protein>
    <submittedName>
        <fullName evidence="4">Hint domain-containing protein</fullName>
    </submittedName>
</protein>
<evidence type="ECO:0000256" key="1">
    <source>
        <dbReference type="ARBA" id="ARBA00004613"/>
    </source>
</evidence>
<comment type="caution">
    <text evidence="4">The sequence shown here is derived from an EMBL/GenBank/DDBJ whole genome shotgun (WGS) entry which is preliminary data.</text>
</comment>
<dbReference type="InterPro" id="IPR028992">
    <property type="entry name" value="Hedgehog/Intein_dom"/>
</dbReference>
<dbReference type="Proteomes" id="UP001589865">
    <property type="component" value="Unassembled WGS sequence"/>
</dbReference>
<dbReference type="EMBL" id="JBHLUN010000008">
    <property type="protein sequence ID" value="MFC0408993.1"/>
    <property type="molecule type" value="Genomic_DNA"/>
</dbReference>
<accession>A0ABV6JTE3</accession>
<dbReference type="InterPro" id="IPR050557">
    <property type="entry name" value="RTX_toxin/Mannuronan_C5-epim"/>
</dbReference>